<evidence type="ECO:0000313" key="9">
    <source>
        <dbReference type="Proteomes" id="UP000838412"/>
    </source>
</evidence>
<dbReference type="Gene3D" id="2.60.120.740">
    <property type="match status" value="1"/>
</dbReference>
<dbReference type="InterPro" id="IPR000922">
    <property type="entry name" value="Lectin_gal-bd_dom"/>
</dbReference>
<dbReference type="InterPro" id="IPR043159">
    <property type="entry name" value="Lectin_gal-bd_sf"/>
</dbReference>
<proteinExistence type="predicted"/>
<comment type="subcellular location">
    <subcellularLocation>
        <location evidence="1">Secreted</location>
    </subcellularLocation>
</comment>
<dbReference type="Proteomes" id="UP000838412">
    <property type="component" value="Chromosome 19"/>
</dbReference>
<evidence type="ECO:0000256" key="6">
    <source>
        <dbReference type="SAM" id="Phobius"/>
    </source>
</evidence>
<evidence type="ECO:0000313" key="8">
    <source>
        <dbReference type="EMBL" id="CAH1251598.1"/>
    </source>
</evidence>
<dbReference type="AlphaFoldDB" id="A0A8J9ZDY0"/>
<feature type="transmembrane region" description="Helical" evidence="6">
    <location>
        <begin position="65"/>
        <end position="87"/>
    </location>
</feature>
<dbReference type="CDD" id="cd22827">
    <property type="entry name" value="Gal_Rha_Lectin_SUL-I-like"/>
    <property type="match status" value="1"/>
</dbReference>
<dbReference type="Pfam" id="PF13330">
    <property type="entry name" value="Mucin2_WxxW"/>
    <property type="match status" value="1"/>
</dbReference>
<name>A0A8J9ZDY0_BRALA</name>
<accession>A0A8J9ZDY0</accession>
<organism evidence="8 9">
    <name type="scientific">Branchiostoma lanceolatum</name>
    <name type="common">Common lancelet</name>
    <name type="synonym">Amphioxus lanceolatum</name>
    <dbReference type="NCBI Taxonomy" id="7740"/>
    <lineage>
        <taxon>Eukaryota</taxon>
        <taxon>Metazoa</taxon>
        <taxon>Chordata</taxon>
        <taxon>Cephalochordata</taxon>
        <taxon>Leptocardii</taxon>
        <taxon>Amphioxiformes</taxon>
        <taxon>Branchiostomatidae</taxon>
        <taxon>Branchiostoma</taxon>
    </lineage>
</organism>
<evidence type="ECO:0000256" key="3">
    <source>
        <dbReference type="ARBA" id="ARBA00022729"/>
    </source>
</evidence>
<dbReference type="FunFam" id="2.60.120.740:FF:000001">
    <property type="entry name" value="Adhesion G protein-coupled receptor L2"/>
    <property type="match status" value="1"/>
</dbReference>
<keyword evidence="9" id="KW-1185">Reference proteome</keyword>
<evidence type="ECO:0000256" key="1">
    <source>
        <dbReference type="ARBA" id="ARBA00004613"/>
    </source>
</evidence>
<gene>
    <name evidence="8" type="primary">CILP2</name>
    <name evidence="8" type="ORF">BLAG_LOCUS11940</name>
</gene>
<keyword evidence="3" id="KW-0732">Signal</keyword>
<keyword evidence="6" id="KW-1133">Transmembrane helix</keyword>
<reference evidence="8" key="1">
    <citation type="submission" date="2022-01" db="EMBL/GenBank/DDBJ databases">
        <authorList>
            <person name="Braso-Vives M."/>
        </authorList>
    </citation>
    <scope>NUCLEOTIDE SEQUENCE</scope>
</reference>
<protein>
    <submittedName>
        <fullName evidence="8">CILP2 protein</fullName>
    </submittedName>
</protein>
<sequence length="392" mass="43192">MAGRFEPSCVPHGPPSRQNEDYEQACDVRLAFELENAQDHTHESTDAGYPGSSVDGRQSIQPRRVVCILSALGLCVLVGLATVALTFCYRSSSNTEAMLVSINNKLEVNGRALQDVIFTLITSKLWGSEPVWQKSGPRPNDTGSSVTSIDVTDMRRNVVEMTDRIADDIITQRMGGTTYQPSPLPHDVQPYGAEEVPKVLQMEVQACEYDTLTMGCAYGQRINILSALYGRTDVMACPGGMVHTRSCRSPYSLAQVRALCQGRSTCSVQASNDVFGDPCVATYKYLVVRYACLAEGSARSAGCPSWTPWYDRDDPSATGDFETLRRLRRENLGEICFKPSTIEARVKGSNVPASHTGDRLSIYDSELGLACSNNEQEDRRQCKDYEVRFCCP</sequence>
<dbReference type="PANTHER" id="PTHR46780">
    <property type="entry name" value="PROTEIN EVA-1"/>
    <property type="match status" value="1"/>
</dbReference>
<keyword evidence="4" id="KW-0325">Glycoprotein</keyword>
<dbReference type="InterPro" id="IPR025155">
    <property type="entry name" value="WxxW_domain"/>
</dbReference>
<keyword evidence="2" id="KW-0964">Secreted</keyword>
<evidence type="ECO:0000256" key="4">
    <source>
        <dbReference type="ARBA" id="ARBA00023180"/>
    </source>
</evidence>
<dbReference type="PROSITE" id="PS50228">
    <property type="entry name" value="SUEL_LECTIN"/>
    <property type="match status" value="1"/>
</dbReference>
<dbReference type="Pfam" id="PF02140">
    <property type="entry name" value="SUEL_Lectin"/>
    <property type="match status" value="1"/>
</dbReference>
<dbReference type="OrthoDB" id="6049857at2759"/>
<dbReference type="GO" id="GO:0005576">
    <property type="term" value="C:extracellular region"/>
    <property type="evidence" value="ECO:0007669"/>
    <property type="project" value="UniProtKB-SubCell"/>
</dbReference>
<dbReference type="GO" id="GO:0030246">
    <property type="term" value="F:carbohydrate binding"/>
    <property type="evidence" value="ECO:0007669"/>
    <property type="project" value="InterPro"/>
</dbReference>
<keyword evidence="6" id="KW-0812">Transmembrane</keyword>
<dbReference type="EMBL" id="OV696704">
    <property type="protein sequence ID" value="CAH1251598.1"/>
    <property type="molecule type" value="Genomic_DNA"/>
</dbReference>
<keyword evidence="6" id="KW-0472">Membrane</keyword>
<feature type="domain" description="SUEL-type lectin" evidence="7">
    <location>
        <begin position="206"/>
        <end position="293"/>
    </location>
</feature>
<feature type="region of interest" description="Disordered" evidence="5">
    <location>
        <begin position="1"/>
        <end position="21"/>
    </location>
</feature>
<evidence type="ECO:0000259" key="7">
    <source>
        <dbReference type="PROSITE" id="PS50228"/>
    </source>
</evidence>
<evidence type="ECO:0000256" key="2">
    <source>
        <dbReference type="ARBA" id="ARBA00022525"/>
    </source>
</evidence>
<evidence type="ECO:0000256" key="5">
    <source>
        <dbReference type="SAM" id="MobiDB-lite"/>
    </source>
</evidence>